<accession>A0ABQ2V875</accession>
<dbReference type="InterPro" id="IPR008030">
    <property type="entry name" value="NmrA-like"/>
</dbReference>
<dbReference type="Proteomes" id="UP000654471">
    <property type="component" value="Unassembled WGS sequence"/>
</dbReference>
<dbReference type="Gene3D" id="3.40.50.720">
    <property type="entry name" value="NAD(P)-binding Rossmann-like Domain"/>
    <property type="match status" value="1"/>
</dbReference>
<dbReference type="EMBL" id="BMRP01000015">
    <property type="protein sequence ID" value="GGU72725.1"/>
    <property type="molecule type" value="Genomic_DNA"/>
</dbReference>
<dbReference type="InterPro" id="IPR036291">
    <property type="entry name" value="NAD(P)-bd_dom_sf"/>
</dbReference>
<dbReference type="SUPFAM" id="SSF51735">
    <property type="entry name" value="NAD(P)-binding Rossmann-fold domains"/>
    <property type="match status" value="1"/>
</dbReference>
<feature type="region of interest" description="Disordered" evidence="1">
    <location>
        <begin position="70"/>
        <end position="101"/>
    </location>
</feature>
<evidence type="ECO:0000259" key="2">
    <source>
        <dbReference type="Pfam" id="PF05368"/>
    </source>
</evidence>
<feature type="domain" description="NmrA-like" evidence="2">
    <location>
        <begin position="3"/>
        <end position="38"/>
    </location>
</feature>
<dbReference type="RefSeq" id="WP_189302403.1">
    <property type="nucleotide sequence ID" value="NZ_BMRP01000015.1"/>
</dbReference>
<sequence>MDILVTGATGTVGRKVVEHLVQAGHTVRVRTRNPEAAALPDAVQVVPCGACPPYAAAAAAGVRAGARIPPLQQAARRNGGDRLRGQERFTRPGHGRGLAGR</sequence>
<organism evidence="3 4">
    <name type="scientific">Streptomyces albospinus</name>
    <dbReference type="NCBI Taxonomy" id="285515"/>
    <lineage>
        <taxon>Bacteria</taxon>
        <taxon>Bacillati</taxon>
        <taxon>Actinomycetota</taxon>
        <taxon>Actinomycetes</taxon>
        <taxon>Kitasatosporales</taxon>
        <taxon>Streptomycetaceae</taxon>
        <taxon>Streptomyces</taxon>
    </lineage>
</organism>
<evidence type="ECO:0000313" key="3">
    <source>
        <dbReference type="EMBL" id="GGU72725.1"/>
    </source>
</evidence>
<comment type="caution">
    <text evidence="3">The sequence shown here is derived from an EMBL/GenBank/DDBJ whole genome shotgun (WGS) entry which is preliminary data.</text>
</comment>
<reference evidence="4" key="1">
    <citation type="journal article" date="2019" name="Int. J. Syst. Evol. Microbiol.">
        <title>The Global Catalogue of Microorganisms (GCM) 10K type strain sequencing project: providing services to taxonomists for standard genome sequencing and annotation.</title>
        <authorList>
            <consortium name="The Broad Institute Genomics Platform"/>
            <consortium name="The Broad Institute Genome Sequencing Center for Infectious Disease"/>
            <person name="Wu L."/>
            <person name="Ma J."/>
        </authorList>
    </citation>
    <scope>NUCLEOTIDE SEQUENCE [LARGE SCALE GENOMIC DNA]</scope>
    <source>
        <strain evidence="4">JCM 3399</strain>
    </source>
</reference>
<proteinExistence type="predicted"/>
<keyword evidence="4" id="KW-1185">Reference proteome</keyword>
<evidence type="ECO:0000313" key="4">
    <source>
        <dbReference type="Proteomes" id="UP000654471"/>
    </source>
</evidence>
<name>A0ABQ2V875_9ACTN</name>
<evidence type="ECO:0000256" key="1">
    <source>
        <dbReference type="SAM" id="MobiDB-lite"/>
    </source>
</evidence>
<protein>
    <recommendedName>
        <fullName evidence="2">NmrA-like domain-containing protein</fullName>
    </recommendedName>
</protein>
<feature type="compositionally biased region" description="Basic and acidic residues" evidence="1">
    <location>
        <begin position="78"/>
        <end position="90"/>
    </location>
</feature>
<dbReference type="Pfam" id="PF05368">
    <property type="entry name" value="NmrA"/>
    <property type="match status" value="1"/>
</dbReference>
<gene>
    <name evidence="3" type="ORF">GCM10010211_43210</name>
</gene>